<organism evidence="2 3">
    <name type="scientific">Bradyrhizobium erythrophlei</name>
    <dbReference type="NCBI Taxonomy" id="1437360"/>
    <lineage>
        <taxon>Bacteria</taxon>
        <taxon>Pseudomonadati</taxon>
        <taxon>Pseudomonadota</taxon>
        <taxon>Alphaproteobacteria</taxon>
        <taxon>Hyphomicrobiales</taxon>
        <taxon>Nitrobacteraceae</taxon>
        <taxon>Bradyrhizobium</taxon>
    </lineage>
</organism>
<proteinExistence type="predicted"/>
<dbReference type="EMBL" id="LT670817">
    <property type="protein sequence ID" value="SHI07516.1"/>
    <property type="molecule type" value="Genomic_DNA"/>
</dbReference>
<evidence type="ECO:0000313" key="3">
    <source>
        <dbReference type="Proteomes" id="UP000189796"/>
    </source>
</evidence>
<name>A0A1M5Y6B4_9BRAD</name>
<gene>
    <name evidence="2" type="ORF">SAMN05443248_7962</name>
</gene>
<accession>A0A1M5Y6B4</accession>
<evidence type="ECO:0000313" key="2">
    <source>
        <dbReference type="EMBL" id="SHI07516.1"/>
    </source>
</evidence>
<sequence length="150" mass="16905">MLLVCTLGAIELPIRMRRAAAAVAVAVLIVAVIQVARFERSSPIKSISQYADLYDAIPRSDIVNVRIADQLSFEWAVYYLRDHRAVYTKGELIYYPAAQTDKSSEKSRAADAEYILTDTKQEESAIWSNEKFFLYPLKAPRLQDASATNK</sequence>
<dbReference type="AlphaFoldDB" id="A0A1M5Y6B4"/>
<keyword evidence="1" id="KW-0812">Transmembrane</keyword>
<evidence type="ECO:0000256" key="1">
    <source>
        <dbReference type="SAM" id="Phobius"/>
    </source>
</evidence>
<reference evidence="2 3" key="1">
    <citation type="submission" date="2016-11" db="EMBL/GenBank/DDBJ databases">
        <authorList>
            <person name="Jaros S."/>
            <person name="Januszkiewicz K."/>
            <person name="Wedrychowicz H."/>
        </authorList>
    </citation>
    <scope>NUCLEOTIDE SEQUENCE [LARGE SCALE GENOMIC DNA]</scope>
    <source>
        <strain evidence="2 3">GAS138</strain>
    </source>
</reference>
<protein>
    <submittedName>
        <fullName evidence="2">Uncharacterized protein</fullName>
    </submittedName>
</protein>
<keyword evidence="1" id="KW-0472">Membrane</keyword>
<keyword evidence="1" id="KW-1133">Transmembrane helix</keyword>
<dbReference type="Proteomes" id="UP000189796">
    <property type="component" value="Chromosome I"/>
</dbReference>
<feature type="transmembrane region" description="Helical" evidence="1">
    <location>
        <begin position="20"/>
        <end position="38"/>
    </location>
</feature>